<name>A0A5J6HQU4_STRAD</name>
<keyword evidence="2" id="KW-1133">Transmembrane helix</keyword>
<dbReference type="AlphaFoldDB" id="A0A5J6HQU4"/>
<evidence type="ECO:0000256" key="1">
    <source>
        <dbReference type="SAM" id="MobiDB-lite"/>
    </source>
</evidence>
<dbReference type="Proteomes" id="UP000326553">
    <property type="component" value="Chromosome"/>
</dbReference>
<keyword evidence="2" id="KW-0812">Transmembrane</keyword>
<dbReference type="KEGG" id="salw:CP975_29550"/>
<proteinExistence type="predicted"/>
<evidence type="ECO:0000256" key="2">
    <source>
        <dbReference type="SAM" id="Phobius"/>
    </source>
</evidence>
<dbReference type="RefSeq" id="WP_055530756.1">
    <property type="nucleotide sequence ID" value="NZ_CP023695.1"/>
</dbReference>
<sequence length="73" mass="7959">MSKPRAGYHHVRAHIRRNPGPRGARRMSGWLTVGLIALAVLWVKFFGLGDTSANTPTEQRPTPSVSQPAPSRG</sequence>
<keyword evidence="2" id="KW-0472">Membrane</keyword>
<organism evidence="3 4">
    <name type="scientific">Streptomyces alboniger</name>
    <dbReference type="NCBI Taxonomy" id="132473"/>
    <lineage>
        <taxon>Bacteria</taxon>
        <taxon>Bacillati</taxon>
        <taxon>Actinomycetota</taxon>
        <taxon>Actinomycetes</taxon>
        <taxon>Kitasatosporales</taxon>
        <taxon>Streptomycetaceae</taxon>
        <taxon>Streptomyces</taxon>
        <taxon>Streptomyces aurantiacus group</taxon>
    </lineage>
</organism>
<feature type="transmembrane region" description="Helical" evidence="2">
    <location>
        <begin position="27"/>
        <end position="47"/>
    </location>
</feature>
<protein>
    <submittedName>
        <fullName evidence="3">Uncharacterized protein</fullName>
    </submittedName>
</protein>
<evidence type="ECO:0000313" key="3">
    <source>
        <dbReference type="EMBL" id="QEV21144.1"/>
    </source>
</evidence>
<accession>A0A5J6HQU4</accession>
<gene>
    <name evidence="3" type="ORF">CP975_29550</name>
</gene>
<keyword evidence="4" id="KW-1185">Reference proteome</keyword>
<evidence type="ECO:0000313" key="4">
    <source>
        <dbReference type="Proteomes" id="UP000326553"/>
    </source>
</evidence>
<feature type="region of interest" description="Disordered" evidence="1">
    <location>
        <begin position="51"/>
        <end position="73"/>
    </location>
</feature>
<dbReference type="OrthoDB" id="4320825at2"/>
<dbReference type="EMBL" id="CP023695">
    <property type="protein sequence ID" value="QEV21144.1"/>
    <property type="molecule type" value="Genomic_DNA"/>
</dbReference>
<reference evidence="3 4" key="1">
    <citation type="submission" date="2017-09" db="EMBL/GenBank/DDBJ databases">
        <authorList>
            <person name="Lee N."/>
            <person name="Cho B.-K."/>
        </authorList>
    </citation>
    <scope>NUCLEOTIDE SEQUENCE [LARGE SCALE GENOMIC DNA]</scope>
    <source>
        <strain evidence="3 4">ATCC 12461</strain>
    </source>
</reference>